<feature type="domain" description="Signal transduction histidine kinase subgroup 3 dimerisation and phosphoacceptor" evidence="11">
    <location>
        <begin position="344"/>
        <end position="410"/>
    </location>
</feature>
<comment type="caution">
    <text evidence="12">The sequence shown here is derived from an EMBL/GenBank/DDBJ whole genome shotgun (WGS) entry which is preliminary data.</text>
</comment>
<evidence type="ECO:0000259" key="10">
    <source>
        <dbReference type="Pfam" id="PF02518"/>
    </source>
</evidence>
<keyword evidence="7" id="KW-0067">ATP-binding</keyword>
<evidence type="ECO:0000256" key="3">
    <source>
        <dbReference type="ARBA" id="ARBA00022553"/>
    </source>
</evidence>
<keyword evidence="3" id="KW-0597">Phosphoprotein</keyword>
<dbReference type="InterPro" id="IPR036890">
    <property type="entry name" value="HATPase_C_sf"/>
</dbReference>
<dbReference type="InterPro" id="IPR003594">
    <property type="entry name" value="HATPase_dom"/>
</dbReference>
<gene>
    <name evidence="12" type="ORF">Pen02_60430</name>
</gene>
<dbReference type="PANTHER" id="PTHR24421:SF10">
    <property type="entry name" value="NITRATE_NITRITE SENSOR PROTEIN NARQ"/>
    <property type="match status" value="1"/>
</dbReference>
<keyword evidence="4" id="KW-0808">Transferase</keyword>
<dbReference type="Proteomes" id="UP000646749">
    <property type="component" value="Unassembled WGS sequence"/>
</dbReference>
<evidence type="ECO:0000256" key="8">
    <source>
        <dbReference type="ARBA" id="ARBA00023012"/>
    </source>
</evidence>
<keyword evidence="9" id="KW-1133">Transmembrane helix</keyword>
<feature type="transmembrane region" description="Helical" evidence="9">
    <location>
        <begin position="119"/>
        <end position="140"/>
    </location>
</feature>
<dbReference type="Gene3D" id="1.20.5.1930">
    <property type="match status" value="1"/>
</dbReference>
<feature type="domain" description="Histidine kinase/HSP90-like ATPase" evidence="10">
    <location>
        <begin position="446"/>
        <end position="531"/>
    </location>
</feature>
<dbReference type="SUPFAM" id="SSF55874">
    <property type="entry name" value="ATPase domain of HSP90 chaperone/DNA topoisomerase II/histidine kinase"/>
    <property type="match status" value="1"/>
</dbReference>
<dbReference type="CDD" id="cd16917">
    <property type="entry name" value="HATPase_UhpB-NarQ-NarX-like"/>
    <property type="match status" value="1"/>
</dbReference>
<evidence type="ECO:0000259" key="11">
    <source>
        <dbReference type="Pfam" id="PF07730"/>
    </source>
</evidence>
<keyword evidence="8" id="KW-0902">Two-component regulatory system</keyword>
<protein>
    <recommendedName>
        <fullName evidence="2">histidine kinase</fullName>
        <ecNumber evidence="2">2.7.13.3</ecNumber>
    </recommendedName>
</protein>
<feature type="transmembrane region" description="Helical" evidence="9">
    <location>
        <begin position="152"/>
        <end position="174"/>
    </location>
</feature>
<evidence type="ECO:0000256" key="9">
    <source>
        <dbReference type="SAM" id="Phobius"/>
    </source>
</evidence>
<keyword evidence="9" id="KW-0812">Transmembrane</keyword>
<dbReference type="InterPro" id="IPR011712">
    <property type="entry name" value="Sig_transdc_His_kin_sub3_dim/P"/>
</dbReference>
<dbReference type="Gene3D" id="3.30.565.10">
    <property type="entry name" value="Histidine kinase-like ATPase, C-terminal domain"/>
    <property type="match status" value="1"/>
</dbReference>
<accession>A0ABQ4E8P9</accession>
<evidence type="ECO:0000313" key="13">
    <source>
        <dbReference type="Proteomes" id="UP000646749"/>
    </source>
</evidence>
<dbReference type="EC" id="2.7.13.3" evidence="2"/>
<dbReference type="EMBL" id="BONW01000033">
    <property type="protein sequence ID" value="GIG91107.1"/>
    <property type="molecule type" value="Genomic_DNA"/>
</dbReference>
<proteinExistence type="predicted"/>
<dbReference type="RefSeq" id="WP_203869505.1">
    <property type="nucleotide sequence ID" value="NZ_BONW01000033.1"/>
</dbReference>
<name>A0ABQ4E8P9_9ACTN</name>
<sequence>MAAGLLGWRARPGNRTGPLLVAVGLSWWFAKLPLPLALPESLAVIRAAGWAAVLVHLVVAFPTGRLGTPTPRLVVGLAYLSVAVVALLAVPGVGPDGGGTGGTWPSGADPGLPDAGPPVGAVAIVAILVSGSAAVVLLLVRWRRSSALRRRYLNPVFGTAVLAVALFVTVKPATIAGRDVVALTVALQVALVAVPLGYLAGLLRRRLDRAGVADLVVRLHAVPRPAAIESTLARALHDPTLRIGYWAPESGRYVDLDGRTVVPPEDGADRDGADRAVTRIDRGTEPIAILVHDRALAEEPELIEATCAAAGLALENERLTADLRARLRQLADSRLALLRAGEAERRRLERDLHDGVQQRLLAIPLTLGLAESVLRTDPDRAVPLIAEARSGTLAILAELRALTQGLHPPLLTERGLPGAVRELAALSPVPLKLPDELPDRLPAEVETTAYYVVAEALANVTKHAAAATAELRLDRHDGRLVVEVRDDGRGGADPAGGTGLRGLADRVAVAGGSFELVSPAGGGTRVRAVLPCG</sequence>
<dbReference type="Pfam" id="PF02518">
    <property type="entry name" value="HATPase_c"/>
    <property type="match status" value="1"/>
</dbReference>
<dbReference type="PANTHER" id="PTHR24421">
    <property type="entry name" value="NITRATE/NITRITE SENSOR PROTEIN NARX-RELATED"/>
    <property type="match status" value="1"/>
</dbReference>
<evidence type="ECO:0000256" key="4">
    <source>
        <dbReference type="ARBA" id="ARBA00022679"/>
    </source>
</evidence>
<keyword evidence="9" id="KW-0472">Membrane</keyword>
<comment type="catalytic activity">
    <reaction evidence="1">
        <text>ATP + protein L-histidine = ADP + protein N-phospho-L-histidine.</text>
        <dbReference type="EC" id="2.7.13.3"/>
    </reaction>
</comment>
<evidence type="ECO:0000256" key="2">
    <source>
        <dbReference type="ARBA" id="ARBA00012438"/>
    </source>
</evidence>
<keyword evidence="5" id="KW-0547">Nucleotide-binding</keyword>
<evidence type="ECO:0000256" key="6">
    <source>
        <dbReference type="ARBA" id="ARBA00022777"/>
    </source>
</evidence>
<evidence type="ECO:0000313" key="12">
    <source>
        <dbReference type="EMBL" id="GIG91107.1"/>
    </source>
</evidence>
<keyword evidence="13" id="KW-1185">Reference proteome</keyword>
<feature type="transmembrane region" description="Helical" evidence="9">
    <location>
        <begin position="42"/>
        <end position="61"/>
    </location>
</feature>
<organism evidence="12 13">
    <name type="scientific">Plantactinospora endophytica</name>
    <dbReference type="NCBI Taxonomy" id="673535"/>
    <lineage>
        <taxon>Bacteria</taxon>
        <taxon>Bacillati</taxon>
        <taxon>Actinomycetota</taxon>
        <taxon>Actinomycetes</taxon>
        <taxon>Micromonosporales</taxon>
        <taxon>Micromonosporaceae</taxon>
        <taxon>Plantactinospora</taxon>
    </lineage>
</organism>
<evidence type="ECO:0000256" key="5">
    <source>
        <dbReference type="ARBA" id="ARBA00022741"/>
    </source>
</evidence>
<feature type="transmembrane region" description="Helical" evidence="9">
    <location>
        <begin position="180"/>
        <end position="200"/>
    </location>
</feature>
<dbReference type="Pfam" id="PF07730">
    <property type="entry name" value="HisKA_3"/>
    <property type="match status" value="1"/>
</dbReference>
<feature type="transmembrane region" description="Helical" evidence="9">
    <location>
        <begin position="73"/>
        <end position="94"/>
    </location>
</feature>
<reference evidence="12 13" key="1">
    <citation type="submission" date="2021-01" db="EMBL/GenBank/DDBJ databases">
        <title>Whole genome shotgun sequence of Plantactinospora endophytica NBRC 110450.</title>
        <authorList>
            <person name="Komaki H."/>
            <person name="Tamura T."/>
        </authorList>
    </citation>
    <scope>NUCLEOTIDE SEQUENCE [LARGE SCALE GENOMIC DNA]</scope>
    <source>
        <strain evidence="12 13">NBRC 110450</strain>
    </source>
</reference>
<dbReference type="InterPro" id="IPR050482">
    <property type="entry name" value="Sensor_HK_TwoCompSys"/>
</dbReference>
<keyword evidence="6" id="KW-0418">Kinase</keyword>
<evidence type="ECO:0000256" key="7">
    <source>
        <dbReference type="ARBA" id="ARBA00022840"/>
    </source>
</evidence>
<evidence type="ECO:0000256" key="1">
    <source>
        <dbReference type="ARBA" id="ARBA00000085"/>
    </source>
</evidence>